<reference evidence="8" key="1">
    <citation type="submission" date="2025-08" db="UniProtKB">
        <authorList>
            <consortium name="RefSeq"/>
        </authorList>
    </citation>
    <scope>IDENTIFICATION</scope>
</reference>
<feature type="transmembrane region" description="Helical" evidence="5">
    <location>
        <begin position="257"/>
        <end position="275"/>
    </location>
</feature>
<accession>A0ABM0JYM9</accession>
<dbReference type="GeneID" id="101854186"/>
<feature type="transmembrane region" description="Helical" evidence="5">
    <location>
        <begin position="146"/>
        <end position="163"/>
    </location>
</feature>
<feature type="transmembrane region" description="Helical" evidence="5">
    <location>
        <begin position="229"/>
        <end position="251"/>
    </location>
</feature>
<dbReference type="InterPro" id="IPR020846">
    <property type="entry name" value="MFS_dom"/>
</dbReference>
<dbReference type="CDD" id="cd17317">
    <property type="entry name" value="MFS_SLC22"/>
    <property type="match status" value="1"/>
</dbReference>
<keyword evidence="3 5" id="KW-1133">Transmembrane helix</keyword>
<comment type="subcellular location">
    <subcellularLocation>
        <location evidence="1">Membrane</location>
        <topology evidence="1">Multi-pass membrane protein</topology>
    </subcellularLocation>
</comment>
<organism evidence="7 8">
    <name type="scientific">Aplysia californica</name>
    <name type="common">California sea hare</name>
    <dbReference type="NCBI Taxonomy" id="6500"/>
    <lineage>
        <taxon>Eukaryota</taxon>
        <taxon>Metazoa</taxon>
        <taxon>Spiralia</taxon>
        <taxon>Lophotrochozoa</taxon>
        <taxon>Mollusca</taxon>
        <taxon>Gastropoda</taxon>
        <taxon>Heterobranchia</taxon>
        <taxon>Euthyneura</taxon>
        <taxon>Tectipleura</taxon>
        <taxon>Aplysiida</taxon>
        <taxon>Aplysioidea</taxon>
        <taxon>Aplysiidae</taxon>
        <taxon>Aplysia</taxon>
    </lineage>
</organism>
<dbReference type="PROSITE" id="PS50850">
    <property type="entry name" value="MFS"/>
    <property type="match status" value="1"/>
</dbReference>
<gene>
    <name evidence="8" type="primary">LOC101854186</name>
</gene>
<feature type="transmembrane region" description="Helical" evidence="5">
    <location>
        <begin position="196"/>
        <end position="217"/>
    </location>
</feature>
<protein>
    <submittedName>
        <fullName evidence="8">Organic cation transporter protein-like</fullName>
    </submittedName>
</protein>
<feature type="transmembrane region" description="Helical" evidence="5">
    <location>
        <begin position="437"/>
        <end position="459"/>
    </location>
</feature>
<feature type="transmembrane region" description="Helical" evidence="5">
    <location>
        <begin position="170"/>
        <end position="190"/>
    </location>
</feature>
<evidence type="ECO:0000313" key="7">
    <source>
        <dbReference type="Proteomes" id="UP000694888"/>
    </source>
</evidence>
<dbReference type="SUPFAM" id="SSF103473">
    <property type="entry name" value="MFS general substrate transporter"/>
    <property type="match status" value="1"/>
</dbReference>
<feature type="domain" description="Major facilitator superfamily (MFS) profile" evidence="6">
    <location>
        <begin position="93"/>
        <end position="530"/>
    </location>
</feature>
<dbReference type="InterPro" id="IPR036259">
    <property type="entry name" value="MFS_trans_sf"/>
</dbReference>
<dbReference type="Pfam" id="PF00083">
    <property type="entry name" value="Sugar_tr"/>
    <property type="match status" value="1"/>
</dbReference>
<evidence type="ECO:0000256" key="4">
    <source>
        <dbReference type="ARBA" id="ARBA00023136"/>
    </source>
</evidence>
<name>A0ABM0JYM9_APLCA</name>
<evidence type="ECO:0000256" key="1">
    <source>
        <dbReference type="ARBA" id="ARBA00004141"/>
    </source>
</evidence>
<proteinExistence type="predicted"/>
<keyword evidence="7" id="KW-1185">Reference proteome</keyword>
<feature type="transmembrane region" description="Helical" evidence="5">
    <location>
        <begin position="505"/>
        <end position="525"/>
    </location>
</feature>
<dbReference type="PANTHER" id="PTHR24064">
    <property type="entry name" value="SOLUTE CARRIER FAMILY 22 MEMBER"/>
    <property type="match status" value="1"/>
</dbReference>
<keyword evidence="2 5" id="KW-0812">Transmembrane</keyword>
<dbReference type="Gene3D" id="1.20.1250.20">
    <property type="entry name" value="MFS general substrate transporter like domains"/>
    <property type="match status" value="1"/>
</dbReference>
<keyword evidence="4 5" id="KW-0472">Membrane</keyword>
<dbReference type="Proteomes" id="UP000694888">
    <property type="component" value="Unplaced"/>
</dbReference>
<dbReference type="RefSeq" id="XP_005104628.1">
    <property type="nucleotide sequence ID" value="XM_005104571.1"/>
</dbReference>
<dbReference type="InterPro" id="IPR005828">
    <property type="entry name" value="MFS_sugar_transport-like"/>
</dbReference>
<evidence type="ECO:0000256" key="2">
    <source>
        <dbReference type="ARBA" id="ARBA00022692"/>
    </source>
</evidence>
<feature type="transmembrane region" description="Helical" evidence="5">
    <location>
        <begin position="348"/>
        <end position="368"/>
    </location>
</feature>
<feature type="transmembrane region" description="Helical" evidence="5">
    <location>
        <begin position="479"/>
        <end position="499"/>
    </location>
</feature>
<evidence type="ECO:0000256" key="5">
    <source>
        <dbReference type="SAM" id="Phobius"/>
    </source>
</evidence>
<evidence type="ECO:0000256" key="3">
    <source>
        <dbReference type="ARBA" id="ARBA00022989"/>
    </source>
</evidence>
<feature type="transmembrane region" description="Helical" evidence="5">
    <location>
        <begin position="380"/>
        <end position="402"/>
    </location>
</feature>
<evidence type="ECO:0000313" key="8">
    <source>
        <dbReference type="RefSeq" id="XP_005104628.1"/>
    </source>
</evidence>
<evidence type="ECO:0000259" key="6">
    <source>
        <dbReference type="PROSITE" id="PS50850"/>
    </source>
</evidence>
<sequence>MSYDTVLELVGEFGRYQKRSLFLVTLLCCPHGIQVLLTVFTMASTDFRCAVPGLENDTYEIQNEFHQRLINESIPFNEREGKYAECDVYAAWNVSGVSSPPSATGNDRLVTECTSWVYSQEIFTSTYVTQLNLVCGRQILSTHVNMLGMAGLMFGSVVGGLMGDRFGRKAAMLVFIFLHAIGGFCLALVTSVVHLLILRFLECAVGFAFFMIGFTWCMELLGPAKRAMAGMLTMVGWVIGMFLITLMAYFVRDWWTLQLIMSSPTILFLSYYWLIPESPRWLLSKGRVEEAGKIIFNMAVANGAASSLDKEQISSLCEHSVASEAETTDLSQAGSSNVRRIFKSRVMVMRLLILCLNWAVCSMVYYGLTLNVGAIIEGDLFMNFLIVTCMELAAYILCIVALDWAGRKLLYCSCLLLSGCACLATAVPFLIGTDVVWVNVVLSNVGKFGVTVCFAVVYVFTVEVLPTVVRNSGLGGCSFMGRIGSIISPFIANFNFIIGGKLGKVLPLLIFGGSAVIAGFLSLLLPETKGKRLPGTIEEAETFDHDPCLCLALVGQGGDEDRVNEFGFGLSGDVGMFEE</sequence>
<feature type="transmembrane region" description="Helical" evidence="5">
    <location>
        <begin position="409"/>
        <end position="431"/>
    </location>
</feature>
<feature type="transmembrane region" description="Helical" evidence="5">
    <location>
        <begin position="21"/>
        <end position="43"/>
    </location>
</feature>